<name>A0A9N9DMA6_9GLOM</name>
<dbReference type="InterPro" id="IPR013761">
    <property type="entry name" value="SAM/pointed_sf"/>
</dbReference>
<sequence length="455" mass="52091">MECALAKVADHWSGLDTCDKSLKASINDVTLSLTMPLKLRKKKKSPTAPKEDINVGTSLKGIEKPEEVVSPFPRKLSTVSMEGVESTEIAPSTKDREVTSTTPSIEEIKRWKPADIINFLQKKKEDLDLDDEDIEIIRMNKVAGQAFLLLTEENLLNKPYNLVGGPAKSIAYLIETLKGGEVTLKRKYELLEDLSNIIESAVDKSVEKSIEKAFSQQKPNIISVSKLSETMMKKIIDDIGIKTANLSVEDFLPLETVSCELFRWDIEKEEAHHMQDVEKWFKNVLMLPRNFHVKDVHKQKTLEDFKEGQVIGELFLIDKLHLTNAMTVLTDCNDNWIIYFFMKIKDEQYIATSRINNSHTALAIIKQFVLEEGQNFHKWIGKDITYQVNLPASLKKKTKFFESITEADDARIADMVGDMSKQELFNMTVQKKLMLVRDYCRLDEQPQVDQLIRQF</sequence>
<comment type="caution">
    <text evidence="1">The sequence shown here is derived from an EMBL/GenBank/DDBJ whole genome shotgun (WGS) entry which is preliminary data.</text>
</comment>
<dbReference type="EMBL" id="CAJVPQ010004098">
    <property type="protein sequence ID" value="CAG8644421.1"/>
    <property type="molecule type" value="Genomic_DNA"/>
</dbReference>
<dbReference type="Proteomes" id="UP000789570">
    <property type="component" value="Unassembled WGS sequence"/>
</dbReference>
<accession>A0A9N9DMA6</accession>
<gene>
    <name evidence="1" type="ORF">FCALED_LOCUS10735</name>
</gene>
<dbReference type="AlphaFoldDB" id="A0A9N9DMA6"/>
<dbReference type="OrthoDB" id="2437677at2759"/>
<organism evidence="1 2">
    <name type="scientific">Funneliformis caledonium</name>
    <dbReference type="NCBI Taxonomy" id="1117310"/>
    <lineage>
        <taxon>Eukaryota</taxon>
        <taxon>Fungi</taxon>
        <taxon>Fungi incertae sedis</taxon>
        <taxon>Mucoromycota</taxon>
        <taxon>Glomeromycotina</taxon>
        <taxon>Glomeromycetes</taxon>
        <taxon>Glomerales</taxon>
        <taxon>Glomeraceae</taxon>
        <taxon>Funneliformis</taxon>
    </lineage>
</organism>
<keyword evidence="2" id="KW-1185">Reference proteome</keyword>
<evidence type="ECO:0000313" key="1">
    <source>
        <dbReference type="EMBL" id="CAG8644421.1"/>
    </source>
</evidence>
<dbReference type="SUPFAM" id="SSF47769">
    <property type="entry name" value="SAM/Pointed domain"/>
    <property type="match status" value="1"/>
</dbReference>
<proteinExistence type="predicted"/>
<feature type="non-terminal residue" evidence="1">
    <location>
        <position position="1"/>
    </location>
</feature>
<evidence type="ECO:0000313" key="2">
    <source>
        <dbReference type="Proteomes" id="UP000789570"/>
    </source>
</evidence>
<protein>
    <submittedName>
        <fullName evidence="1">15600_t:CDS:1</fullName>
    </submittedName>
</protein>
<reference evidence="1" key="1">
    <citation type="submission" date="2021-06" db="EMBL/GenBank/DDBJ databases">
        <authorList>
            <person name="Kallberg Y."/>
            <person name="Tangrot J."/>
            <person name="Rosling A."/>
        </authorList>
    </citation>
    <scope>NUCLEOTIDE SEQUENCE</scope>
    <source>
        <strain evidence="1">UK204</strain>
    </source>
</reference>
<dbReference type="Gene3D" id="1.10.150.50">
    <property type="entry name" value="Transcription Factor, Ets-1"/>
    <property type="match status" value="1"/>
</dbReference>